<dbReference type="Pfam" id="PF00583">
    <property type="entry name" value="Acetyltransf_1"/>
    <property type="match status" value="1"/>
</dbReference>
<dbReference type="InterPro" id="IPR011323">
    <property type="entry name" value="Mss4/transl-control_tumour"/>
</dbReference>
<evidence type="ECO:0000313" key="8">
    <source>
        <dbReference type="EMBL" id="KNZ62332.1"/>
    </source>
</evidence>
<dbReference type="GO" id="GO:0015031">
    <property type="term" value="P:protein transport"/>
    <property type="evidence" value="ECO:0007669"/>
    <property type="project" value="UniProtKB-KW"/>
</dbReference>
<evidence type="ECO:0000256" key="1">
    <source>
        <dbReference type="ARBA" id="ARBA00022448"/>
    </source>
</evidence>
<dbReference type="GO" id="GO:0007264">
    <property type="term" value="P:small GTPase-mediated signal transduction"/>
    <property type="evidence" value="ECO:0007669"/>
    <property type="project" value="InterPro"/>
</dbReference>
<dbReference type="Pfam" id="PF04421">
    <property type="entry name" value="Mss4"/>
    <property type="match status" value="1"/>
</dbReference>
<accession>A0A0L6VNY5</accession>
<keyword evidence="2" id="KW-0344">Guanine-nucleotide releasing factor</keyword>
<evidence type="ECO:0000259" key="7">
    <source>
        <dbReference type="PROSITE" id="PS51186"/>
    </source>
</evidence>
<comment type="caution">
    <text evidence="8">The sequence shown here is derived from an EMBL/GenBank/DDBJ whole genome shotgun (WGS) entry which is preliminary data.</text>
</comment>
<dbReference type="Gene3D" id="3.40.630.30">
    <property type="match status" value="1"/>
</dbReference>
<dbReference type="InterPro" id="IPR051635">
    <property type="entry name" value="SNAT-like"/>
</dbReference>
<keyword evidence="5" id="KW-0012">Acyltransferase</keyword>
<dbReference type="EMBL" id="LAVV01003154">
    <property type="protein sequence ID" value="KNZ62332.1"/>
    <property type="molecule type" value="Genomic_DNA"/>
</dbReference>
<reference evidence="8 9" key="1">
    <citation type="submission" date="2015-08" db="EMBL/GenBank/DDBJ databases">
        <title>Next Generation Sequencing and Analysis of the Genome of Puccinia sorghi L Schw, the Causal Agent of Maize Common Rust.</title>
        <authorList>
            <person name="Rochi L."/>
            <person name="Burguener G."/>
            <person name="Darino M."/>
            <person name="Turjanski A."/>
            <person name="Kreff E."/>
            <person name="Dieguez M.J."/>
            <person name="Sacco F."/>
        </authorList>
    </citation>
    <scope>NUCLEOTIDE SEQUENCE [LARGE SCALE GENOMIC DNA]</scope>
    <source>
        <strain evidence="8 9">RO10H11247</strain>
    </source>
</reference>
<dbReference type="PROSITE" id="PS51186">
    <property type="entry name" value="GNAT"/>
    <property type="match status" value="1"/>
</dbReference>
<keyword evidence="1" id="KW-0813">Transport</keyword>
<dbReference type="PROSITE" id="PS51796">
    <property type="entry name" value="MSS4"/>
    <property type="match status" value="1"/>
</dbReference>
<dbReference type="Gene3D" id="2.170.150.10">
    <property type="entry name" value="Metal Binding Protein, Guanine Nucleotide Exchange Factor, Chain A"/>
    <property type="match status" value="1"/>
</dbReference>
<evidence type="ECO:0000256" key="5">
    <source>
        <dbReference type="ARBA" id="ARBA00023315"/>
    </source>
</evidence>
<gene>
    <name evidence="8" type="ORF">VP01_1283g6</name>
</gene>
<dbReference type="OrthoDB" id="2504607at2759"/>
<keyword evidence="3" id="KW-0808">Transferase</keyword>
<dbReference type="SUPFAM" id="SSF51316">
    <property type="entry name" value="Mss4-like"/>
    <property type="match status" value="1"/>
</dbReference>
<dbReference type="SUPFAM" id="SSF55729">
    <property type="entry name" value="Acyl-CoA N-acyltransferases (Nat)"/>
    <property type="match status" value="1"/>
</dbReference>
<organism evidence="8 9">
    <name type="scientific">Puccinia sorghi</name>
    <dbReference type="NCBI Taxonomy" id="27349"/>
    <lineage>
        <taxon>Eukaryota</taxon>
        <taxon>Fungi</taxon>
        <taxon>Dikarya</taxon>
        <taxon>Basidiomycota</taxon>
        <taxon>Pucciniomycotina</taxon>
        <taxon>Pucciniomycetes</taxon>
        <taxon>Pucciniales</taxon>
        <taxon>Pucciniaceae</taxon>
        <taxon>Puccinia</taxon>
    </lineage>
</organism>
<dbReference type="GO" id="GO:0005085">
    <property type="term" value="F:guanyl-nucleotide exchange factor activity"/>
    <property type="evidence" value="ECO:0007669"/>
    <property type="project" value="UniProtKB-KW"/>
</dbReference>
<dbReference type="PANTHER" id="PTHR10908:SF0">
    <property type="entry name" value="SEROTONIN N-ACETYLTRANSFERASE"/>
    <property type="match status" value="1"/>
</dbReference>
<keyword evidence="9" id="KW-1185">Reference proteome</keyword>
<evidence type="ECO:0000256" key="3">
    <source>
        <dbReference type="ARBA" id="ARBA00022679"/>
    </source>
</evidence>
<dbReference type="InterPro" id="IPR007515">
    <property type="entry name" value="Mss4"/>
</dbReference>
<evidence type="ECO:0000256" key="6">
    <source>
        <dbReference type="SAM" id="MobiDB-lite"/>
    </source>
</evidence>
<evidence type="ECO:0000313" key="9">
    <source>
        <dbReference type="Proteomes" id="UP000037035"/>
    </source>
</evidence>
<sequence>MTTQENGSDNSTANDPHQIASRTVQDTQSGSTISYRLVQLNELEDVHNLEADGFAPDEAASMSTIQYRHSVAPALFMGAYAADGKLIGFVNATCSPSEVLKHDSMTSHDPHGKNVLIHSVCVARDRRRAKVATRMLREYLERCSQAGYSTAVLVCHNELKPLYAGVGFEDRGPSSLVHGLRPWSEMMLRFPLKNPARLLCPVERCRCVILRKGVGRLTMMPESPLPVLEHLPSTKERSGRCWAVSSPTEFENIGFSKPIGPQQGGKERRWLSCGACDYGPLGWTESSDNLASQFSANPHGRFANVLFLLEDHRVFTAPSQ</sequence>
<evidence type="ECO:0000256" key="2">
    <source>
        <dbReference type="ARBA" id="ARBA00022658"/>
    </source>
</evidence>
<dbReference type="PANTHER" id="PTHR10908">
    <property type="entry name" value="SEROTONIN N-ACETYLTRANSFERASE"/>
    <property type="match status" value="1"/>
</dbReference>
<feature type="region of interest" description="Disordered" evidence="6">
    <location>
        <begin position="1"/>
        <end position="27"/>
    </location>
</feature>
<keyword evidence="4" id="KW-0653">Protein transport</keyword>
<dbReference type="VEuPathDB" id="FungiDB:VP01_1283g6"/>
<proteinExistence type="predicted"/>
<dbReference type="STRING" id="27349.A0A0L6VNY5"/>
<feature type="domain" description="N-acetyltransferase" evidence="7">
    <location>
        <begin position="33"/>
        <end position="193"/>
    </location>
</feature>
<dbReference type="InterPro" id="IPR016181">
    <property type="entry name" value="Acyl_CoA_acyltransferase"/>
</dbReference>
<dbReference type="InterPro" id="IPR011057">
    <property type="entry name" value="Mss4-like_sf"/>
</dbReference>
<dbReference type="Proteomes" id="UP000037035">
    <property type="component" value="Unassembled WGS sequence"/>
</dbReference>
<dbReference type="AlphaFoldDB" id="A0A0L6VNY5"/>
<dbReference type="GO" id="GO:0008080">
    <property type="term" value="F:N-acetyltransferase activity"/>
    <property type="evidence" value="ECO:0007669"/>
    <property type="project" value="UniProtKB-ARBA"/>
</dbReference>
<dbReference type="InterPro" id="IPR000182">
    <property type="entry name" value="GNAT_dom"/>
</dbReference>
<evidence type="ECO:0000256" key="4">
    <source>
        <dbReference type="ARBA" id="ARBA00022927"/>
    </source>
</evidence>
<protein>
    <recommendedName>
        <fullName evidence="7">N-acetyltransferase domain-containing protein</fullName>
    </recommendedName>
</protein>
<name>A0A0L6VNY5_9BASI</name>